<reference evidence="1 2" key="1">
    <citation type="submission" date="2021-07" db="EMBL/GenBank/DDBJ databases">
        <title>Paenibacillus radiodurans sp. nov., isolated from the southeastern edge of Tengger Desert.</title>
        <authorList>
            <person name="Zhang G."/>
        </authorList>
    </citation>
    <scope>NUCLEOTIDE SEQUENCE [LARGE SCALE GENOMIC DNA]</scope>
    <source>
        <strain evidence="1 2">CCM 7311</strain>
    </source>
</reference>
<dbReference type="GO" id="GO:0003677">
    <property type="term" value="F:DNA binding"/>
    <property type="evidence" value="ECO:0007669"/>
    <property type="project" value="UniProtKB-KW"/>
</dbReference>
<evidence type="ECO:0000313" key="2">
    <source>
        <dbReference type="Proteomes" id="UP001519887"/>
    </source>
</evidence>
<comment type="caution">
    <text evidence="1">The sequence shown here is derived from an EMBL/GenBank/DDBJ whole genome shotgun (WGS) entry which is preliminary data.</text>
</comment>
<name>A0ABS7BYX9_9BACL</name>
<sequence>MFKVEIDLDELQTIISAAVDKALEKHSFANSLPPILTRTQFMELLDIGPTKAAELLNREDFPVIRDLGHPRVLTHLFIQWCEDHTDWIRKNSGDGWRNKRGGVA</sequence>
<organism evidence="1 2">
    <name type="scientific">Paenibacillus sepulcri</name>
    <dbReference type="NCBI Taxonomy" id="359917"/>
    <lineage>
        <taxon>Bacteria</taxon>
        <taxon>Bacillati</taxon>
        <taxon>Bacillota</taxon>
        <taxon>Bacilli</taxon>
        <taxon>Bacillales</taxon>
        <taxon>Paenibacillaceae</taxon>
        <taxon>Paenibacillus</taxon>
    </lineage>
</organism>
<protein>
    <submittedName>
        <fullName evidence="1">DNA-binding protein</fullName>
    </submittedName>
</protein>
<keyword evidence="1" id="KW-0238">DNA-binding</keyword>
<dbReference type="EMBL" id="JAHZIK010000125">
    <property type="protein sequence ID" value="MBW7453861.1"/>
    <property type="molecule type" value="Genomic_DNA"/>
</dbReference>
<proteinExistence type="predicted"/>
<gene>
    <name evidence="1" type="ORF">K0U00_07405</name>
</gene>
<accession>A0ABS7BYX9</accession>
<dbReference type="Proteomes" id="UP001519887">
    <property type="component" value="Unassembled WGS sequence"/>
</dbReference>
<evidence type="ECO:0000313" key="1">
    <source>
        <dbReference type="EMBL" id="MBW7453861.1"/>
    </source>
</evidence>
<keyword evidence="2" id="KW-1185">Reference proteome</keyword>
<dbReference type="RefSeq" id="WP_210045160.1">
    <property type="nucleotide sequence ID" value="NZ_JBHLVU010000013.1"/>
</dbReference>